<comment type="caution">
    <text evidence="2">The sequence shown here is derived from an EMBL/GenBank/DDBJ whole genome shotgun (WGS) entry which is preliminary data.</text>
</comment>
<feature type="non-terminal residue" evidence="2">
    <location>
        <position position="203"/>
    </location>
</feature>
<organism evidence="2 3">
    <name type="scientific">Cetraspora pellucida</name>
    <dbReference type="NCBI Taxonomy" id="1433469"/>
    <lineage>
        <taxon>Eukaryota</taxon>
        <taxon>Fungi</taxon>
        <taxon>Fungi incertae sedis</taxon>
        <taxon>Mucoromycota</taxon>
        <taxon>Glomeromycotina</taxon>
        <taxon>Glomeromycetes</taxon>
        <taxon>Diversisporales</taxon>
        <taxon>Gigasporaceae</taxon>
        <taxon>Cetraspora</taxon>
    </lineage>
</organism>
<name>A0A9N9KFF5_9GLOM</name>
<feature type="coiled-coil region" evidence="1">
    <location>
        <begin position="107"/>
        <end position="145"/>
    </location>
</feature>
<sequence length="203" mass="23756">IQDYQSQIITEESLKEKLNKNLKDLPTGTLRQLVCNLFYTTLERESKQLTKMNIPPEFQEIIRTVQAIAELQTAVEEIGQFKYFLTQTELRIDYIRANIGLGRIITLENLNSSITEQKERLKEIIETYEDIEEQQKDKLKQLLEELFLIIRKESTFDGLTRELAEVSIKIKKTIQQLNQVGIRLQEENLLVTLPNNTQDESEI</sequence>
<gene>
    <name evidence="2" type="ORF">CPELLU_LOCUS20231</name>
</gene>
<reference evidence="2" key="1">
    <citation type="submission" date="2021-06" db="EMBL/GenBank/DDBJ databases">
        <authorList>
            <person name="Kallberg Y."/>
            <person name="Tangrot J."/>
            <person name="Rosling A."/>
        </authorList>
    </citation>
    <scope>NUCLEOTIDE SEQUENCE</scope>
    <source>
        <strain evidence="2">FL966</strain>
    </source>
</reference>
<dbReference type="AlphaFoldDB" id="A0A9N9KFF5"/>
<accession>A0A9N9KFF5</accession>
<protein>
    <submittedName>
        <fullName evidence="2">12625_t:CDS:1</fullName>
    </submittedName>
</protein>
<evidence type="ECO:0000313" key="3">
    <source>
        <dbReference type="Proteomes" id="UP000789759"/>
    </source>
</evidence>
<evidence type="ECO:0000313" key="2">
    <source>
        <dbReference type="EMBL" id="CAG8826630.1"/>
    </source>
</evidence>
<proteinExistence type="predicted"/>
<dbReference type="EMBL" id="CAJVQA010057661">
    <property type="protein sequence ID" value="CAG8826630.1"/>
    <property type="molecule type" value="Genomic_DNA"/>
</dbReference>
<keyword evidence="3" id="KW-1185">Reference proteome</keyword>
<keyword evidence="1" id="KW-0175">Coiled coil</keyword>
<evidence type="ECO:0000256" key="1">
    <source>
        <dbReference type="SAM" id="Coils"/>
    </source>
</evidence>
<dbReference type="Proteomes" id="UP000789759">
    <property type="component" value="Unassembled WGS sequence"/>
</dbReference>